<dbReference type="AlphaFoldDB" id="A0A5B6ZRL5"/>
<dbReference type="EMBL" id="GHES01016623">
    <property type="protein sequence ID" value="MPA47182.1"/>
    <property type="molecule type" value="Transcribed_RNA"/>
</dbReference>
<dbReference type="Gene3D" id="3.30.70.330">
    <property type="match status" value="3"/>
</dbReference>
<feature type="region of interest" description="Disordered" evidence="3">
    <location>
        <begin position="221"/>
        <end position="289"/>
    </location>
</feature>
<dbReference type="SMART" id="SM00360">
    <property type="entry name" value="RRM"/>
    <property type="match status" value="3"/>
</dbReference>
<dbReference type="SUPFAM" id="SSF54928">
    <property type="entry name" value="RNA-binding domain, RBD"/>
    <property type="match status" value="2"/>
</dbReference>
<dbReference type="InterPro" id="IPR012677">
    <property type="entry name" value="Nucleotide-bd_a/b_plait_sf"/>
</dbReference>
<feature type="compositionally biased region" description="Polar residues" evidence="3">
    <location>
        <begin position="80"/>
        <end position="99"/>
    </location>
</feature>
<reference evidence="5" key="1">
    <citation type="submission" date="2019-08" db="EMBL/GenBank/DDBJ databases">
        <title>Reference gene set and small RNA set construction with multiple tissues from Davidia involucrata Baill.</title>
        <authorList>
            <person name="Yang H."/>
            <person name="Zhou C."/>
            <person name="Li G."/>
            <person name="Wang J."/>
            <person name="Gao P."/>
            <person name="Wang M."/>
            <person name="Wang R."/>
            <person name="Zhao Y."/>
        </authorList>
    </citation>
    <scope>NUCLEOTIDE SEQUENCE</scope>
    <source>
        <tissue evidence="5">Mixed with DoveR01_LX</tissue>
    </source>
</reference>
<feature type="compositionally biased region" description="Polar residues" evidence="3">
    <location>
        <begin position="276"/>
        <end position="289"/>
    </location>
</feature>
<evidence type="ECO:0000256" key="3">
    <source>
        <dbReference type="SAM" id="MobiDB-lite"/>
    </source>
</evidence>
<feature type="compositionally biased region" description="Acidic residues" evidence="3">
    <location>
        <begin position="401"/>
        <end position="410"/>
    </location>
</feature>
<dbReference type="GO" id="GO:0003723">
    <property type="term" value="F:RNA binding"/>
    <property type="evidence" value="ECO:0007669"/>
    <property type="project" value="UniProtKB-UniRule"/>
</dbReference>
<feature type="region of interest" description="Disordered" evidence="3">
    <location>
        <begin position="708"/>
        <end position="805"/>
    </location>
</feature>
<feature type="compositionally biased region" description="Polar residues" evidence="3">
    <location>
        <begin position="55"/>
        <end position="71"/>
    </location>
</feature>
<feature type="compositionally biased region" description="Low complexity" evidence="3">
    <location>
        <begin position="134"/>
        <end position="146"/>
    </location>
</feature>
<gene>
    <name evidence="5" type="ORF">Din_016623</name>
</gene>
<dbReference type="InterPro" id="IPR000504">
    <property type="entry name" value="RRM_dom"/>
</dbReference>
<feature type="region of interest" description="Disordered" evidence="3">
    <location>
        <begin position="861"/>
        <end position="882"/>
    </location>
</feature>
<evidence type="ECO:0000256" key="1">
    <source>
        <dbReference type="ARBA" id="ARBA00022884"/>
    </source>
</evidence>
<name>A0A5B6ZRL5_DAVIN</name>
<feature type="domain" description="RRM" evidence="4">
    <location>
        <begin position="616"/>
        <end position="698"/>
    </location>
</feature>
<feature type="compositionally biased region" description="Basic and acidic residues" evidence="3">
    <location>
        <begin position="231"/>
        <end position="241"/>
    </location>
</feature>
<feature type="region of interest" description="Disordered" evidence="3">
    <location>
        <begin position="382"/>
        <end position="413"/>
    </location>
</feature>
<feature type="compositionally biased region" description="Polar residues" evidence="3">
    <location>
        <begin position="113"/>
        <end position="123"/>
    </location>
</feature>
<proteinExistence type="predicted"/>
<feature type="compositionally biased region" description="Polar residues" evidence="3">
    <location>
        <begin position="31"/>
        <end position="42"/>
    </location>
</feature>
<feature type="compositionally biased region" description="Basic and acidic residues" evidence="3">
    <location>
        <begin position="147"/>
        <end position="160"/>
    </location>
</feature>
<evidence type="ECO:0000313" key="5">
    <source>
        <dbReference type="EMBL" id="MPA47182.1"/>
    </source>
</evidence>
<feature type="domain" description="RRM" evidence="4">
    <location>
        <begin position="520"/>
        <end position="603"/>
    </location>
</feature>
<sequence length="882" mass="96256">MPPKKKASSSAALLRRTPRATARKSIPSVPPKSTAQTSPETTPSSAAIPESSASLTSPTKIDTISKSSPKSTAEELPTAKPSQTTPLTSPEINKSPAKSTTKEDFTGARATAAQESKSLSSPKFSAEDSIPETASKSESETAPPEASSEKITETEPKTSEEIQETADQIAPDETLAEKVSPPPEAEGSLVTKIETQGVARKTVVKKTVRVVKKVVKKKVPKRVQKSQAVSLHEDSEEKTVTENEGENPNPSVLGAMEVENPNPIESISMDVENLDSGPNASVSNGVENPQSDVTVSVEAQNPNSNPSVSVSMELENPDTNVTVSMDEACEGEKDASLTEILSEAPVLDSVATENNGEESEKTVSATKTQLEDQNVSSIQYQNDECETENVGSRGGEGEEGVKEEDENCEDDGLKGEVGLGDGVILSGEMEALERRRRRKTEIFIGGLDKDAKEEDIRKIFEEVGEIVEVRLMMNGRTGKNKGFAFVRFALAADAKAALAKYPKVEICGKQCGVAPVEGNDTIFLGNIDKKWKSEDVLKLLQEIGIEKIDKVTVMADPSNIECNRGFAFLELETNKDAQNAYKKLQKKDVFGKHHKIKVAWAEPLNEPDEEEMLKVKSVYAEYIPSSWDEEKVRDYFKKFGEIENVALARNLRSSRRKDFAFVNYTTREAALACIEAFSREPLNDDYSKVNVKVSLAKPIPKGKQIKHISNPIKKESSKVNHKASQPVIKLHEPGNKGKSSSSNYEDIRGGRRSSTTAELVQLLREQEASRRQSQTGLGRGSLNPDYLYPTPGRKRPFSVLGDDPLYSDPRGYPRARLEGSFPMASPSYGGLSQGIGMPSLPTYHQQGPGYASRSFYGAEEYPNSLQTRGPPYHGSSGLYRRY</sequence>
<dbReference type="PROSITE" id="PS50102">
    <property type="entry name" value="RRM"/>
    <property type="match status" value="3"/>
</dbReference>
<protein>
    <submittedName>
        <fullName evidence="5">Putative nucleolin-like</fullName>
    </submittedName>
</protein>
<organism evidence="5">
    <name type="scientific">Davidia involucrata</name>
    <name type="common">Dove tree</name>
    <dbReference type="NCBI Taxonomy" id="16924"/>
    <lineage>
        <taxon>Eukaryota</taxon>
        <taxon>Viridiplantae</taxon>
        <taxon>Streptophyta</taxon>
        <taxon>Embryophyta</taxon>
        <taxon>Tracheophyta</taxon>
        <taxon>Spermatophyta</taxon>
        <taxon>Magnoliopsida</taxon>
        <taxon>eudicotyledons</taxon>
        <taxon>Gunneridae</taxon>
        <taxon>Pentapetalae</taxon>
        <taxon>asterids</taxon>
        <taxon>Cornales</taxon>
        <taxon>Nyssaceae</taxon>
        <taxon>Davidia</taxon>
    </lineage>
</organism>
<dbReference type="PANTHER" id="PTHR21245">
    <property type="entry name" value="HETEROGENEOUS NUCLEAR RIBONUCLEOPROTEIN"/>
    <property type="match status" value="1"/>
</dbReference>
<dbReference type="Pfam" id="PF00076">
    <property type="entry name" value="RRM_1"/>
    <property type="match status" value="3"/>
</dbReference>
<feature type="domain" description="RRM" evidence="4">
    <location>
        <begin position="440"/>
        <end position="518"/>
    </location>
</feature>
<evidence type="ECO:0000256" key="2">
    <source>
        <dbReference type="PROSITE-ProRule" id="PRU00176"/>
    </source>
</evidence>
<accession>A0A5B6ZRL5</accession>
<evidence type="ECO:0000259" key="4">
    <source>
        <dbReference type="PROSITE" id="PS50102"/>
    </source>
</evidence>
<keyword evidence="1 2" id="KW-0694">RNA-binding</keyword>
<dbReference type="CDD" id="cd00590">
    <property type="entry name" value="RRM_SF"/>
    <property type="match status" value="2"/>
</dbReference>
<feature type="compositionally biased region" description="Low complexity" evidence="3">
    <location>
        <begin position="43"/>
        <end position="54"/>
    </location>
</feature>
<dbReference type="InterPro" id="IPR035979">
    <property type="entry name" value="RBD_domain_sf"/>
</dbReference>
<feature type="region of interest" description="Disordered" evidence="3">
    <location>
        <begin position="1"/>
        <end position="192"/>
    </location>
</feature>
<feature type="region of interest" description="Disordered" evidence="3">
    <location>
        <begin position="342"/>
        <end position="367"/>
    </location>
</feature>